<accession>A0A7I7X1V3</accession>
<dbReference type="AlphaFoldDB" id="A0A7I7X1V3"/>
<dbReference type="Proteomes" id="UP000467260">
    <property type="component" value="Chromosome"/>
</dbReference>
<organism evidence="1 2">
    <name type="scientific">Mycolicibacter hiberniae</name>
    <dbReference type="NCBI Taxonomy" id="29314"/>
    <lineage>
        <taxon>Bacteria</taxon>
        <taxon>Bacillati</taxon>
        <taxon>Actinomycetota</taxon>
        <taxon>Actinomycetes</taxon>
        <taxon>Mycobacteriales</taxon>
        <taxon>Mycobacteriaceae</taxon>
        <taxon>Mycolicibacter</taxon>
    </lineage>
</organism>
<dbReference type="Pfam" id="PF05119">
    <property type="entry name" value="Terminase_4"/>
    <property type="match status" value="1"/>
</dbReference>
<dbReference type="NCBIfam" id="TIGR01558">
    <property type="entry name" value="sm_term_P27"/>
    <property type="match status" value="1"/>
</dbReference>
<reference evidence="1 2" key="1">
    <citation type="journal article" date="2019" name="Emerg. Microbes Infect.">
        <title>Comprehensive subspecies identification of 175 nontuberculous mycobacteria species based on 7547 genomic profiles.</title>
        <authorList>
            <person name="Matsumoto Y."/>
            <person name="Kinjo T."/>
            <person name="Motooka D."/>
            <person name="Nabeya D."/>
            <person name="Jung N."/>
            <person name="Uechi K."/>
            <person name="Horii T."/>
            <person name="Iida T."/>
            <person name="Fujita J."/>
            <person name="Nakamura S."/>
        </authorList>
    </citation>
    <scope>NUCLEOTIDE SEQUENCE [LARGE SCALE GENOMIC DNA]</scope>
    <source>
        <strain evidence="1 2">JCM 13571</strain>
    </source>
</reference>
<dbReference type="EMBL" id="AP022609">
    <property type="protein sequence ID" value="BBZ22827.1"/>
    <property type="molecule type" value="Genomic_DNA"/>
</dbReference>
<sequence>MPAPLPPKIRLLHGRGNGKDSAGYVVPTPPSFERVAPEPPDWLDDEGRDEWQRVIDDLAPLNLLKNSDRAVLVAHCEAWSRLVAAVKHYHADGLTKTNPDSGRVAKHPSVTTATEAAAQLMKTANQLGLTPVSERGLGTITVRDDDDDPFAAS</sequence>
<evidence type="ECO:0000313" key="1">
    <source>
        <dbReference type="EMBL" id="BBZ22827.1"/>
    </source>
</evidence>
<evidence type="ECO:0000313" key="2">
    <source>
        <dbReference type="Proteomes" id="UP000467260"/>
    </source>
</evidence>
<dbReference type="RefSeq" id="WP_085133663.1">
    <property type="nucleotide sequence ID" value="NZ_AP022609.1"/>
</dbReference>
<name>A0A7I7X1V3_9MYCO</name>
<proteinExistence type="predicted"/>
<gene>
    <name evidence="1" type="ORF">MHIB_12450</name>
</gene>
<keyword evidence="2" id="KW-1185">Reference proteome</keyword>
<dbReference type="OrthoDB" id="7843333at2"/>
<dbReference type="InterPro" id="IPR006448">
    <property type="entry name" value="Phage_term_ssu_P27"/>
</dbReference>
<protein>
    <submittedName>
        <fullName evidence="1">Uncharacterized protein</fullName>
    </submittedName>
</protein>
<dbReference type="KEGG" id="mhib:MHIB_12450"/>